<proteinExistence type="predicted"/>
<reference evidence="1 2" key="1">
    <citation type="journal article" date="2019" name="Int. J. Syst. Evol. Microbiol.">
        <title>The Global Catalogue of Microorganisms (GCM) 10K type strain sequencing project: providing services to taxonomists for standard genome sequencing and annotation.</title>
        <authorList>
            <consortium name="The Broad Institute Genomics Platform"/>
            <consortium name="The Broad Institute Genome Sequencing Center for Infectious Disease"/>
            <person name="Wu L."/>
            <person name="Ma J."/>
        </authorList>
    </citation>
    <scope>NUCLEOTIDE SEQUENCE [LARGE SCALE GENOMIC DNA]</scope>
    <source>
        <strain evidence="1 2">JCM 13002</strain>
    </source>
</reference>
<organism evidence="1 2">
    <name type="scientific">Kitasatospora arboriphila</name>
    <dbReference type="NCBI Taxonomy" id="258052"/>
    <lineage>
        <taxon>Bacteria</taxon>
        <taxon>Bacillati</taxon>
        <taxon>Actinomycetota</taxon>
        <taxon>Actinomycetes</taxon>
        <taxon>Kitasatosporales</taxon>
        <taxon>Streptomycetaceae</taxon>
        <taxon>Kitasatospora</taxon>
    </lineage>
</organism>
<sequence length="114" mass="11880">MQESVPESVPESVQDFIAVRTPEEIDRAACAAGADGGPEADGAAAAYRWVLDPGTPAPISGAVHELLTDGELAAEERAAIQAARDCARPGEERRRARGVADALGWVLGFAPLDE</sequence>
<evidence type="ECO:0000313" key="1">
    <source>
        <dbReference type="EMBL" id="GAA1096154.1"/>
    </source>
</evidence>
<protein>
    <submittedName>
        <fullName evidence="1">Uncharacterized protein</fullName>
    </submittedName>
</protein>
<name>A0ABN1TQF9_9ACTN</name>
<dbReference type="Proteomes" id="UP001499987">
    <property type="component" value="Unassembled WGS sequence"/>
</dbReference>
<evidence type="ECO:0000313" key="2">
    <source>
        <dbReference type="Proteomes" id="UP001499987"/>
    </source>
</evidence>
<dbReference type="EMBL" id="BAAALD010000043">
    <property type="protein sequence ID" value="GAA1096154.1"/>
    <property type="molecule type" value="Genomic_DNA"/>
</dbReference>
<keyword evidence="2" id="KW-1185">Reference proteome</keyword>
<gene>
    <name evidence="1" type="ORF">GCM10009663_44160</name>
</gene>
<comment type="caution">
    <text evidence="1">The sequence shown here is derived from an EMBL/GenBank/DDBJ whole genome shotgun (WGS) entry which is preliminary data.</text>
</comment>
<accession>A0ABN1TQF9</accession>